<keyword evidence="3" id="KW-0249">Electron transport</keyword>
<protein>
    <submittedName>
        <fullName evidence="7">Ferredoxin</fullName>
    </submittedName>
</protein>
<proteinExistence type="predicted"/>
<keyword evidence="1" id="KW-0813">Transport</keyword>
<dbReference type="GO" id="GO:0009055">
    <property type="term" value="F:electron transfer activity"/>
    <property type="evidence" value="ECO:0007669"/>
    <property type="project" value="InterPro"/>
</dbReference>
<name>A0A644WGD8_9ZZZZ</name>
<dbReference type="PRINTS" id="PR00352">
    <property type="entry name" value="3FE4SFRDOXIN"/>
</dbReference>
<evidence type="ECO:0000256" key="3">
    <source>
        <dbReference type="ARBA" id="ARBA00022982"/>
    </source>
</evidence>
<keyword evidence="4" id="KW-0408">Iron</keyword>
<evidence type="ECO:0000256" key="1">
    <source>
        <dbReference type="ARBA" id="ARBA00022448"/>
    </source>
</evidence>
<evidence type="ECO:0000256" key="2">
    <source>
        <dbReference type="ARBA" id="ARBA00022723"/>
    </source>
</evidence>
<feature type="domain" description="4Fe-4S ferredoxin-type" evidence="6">
    <location>
        <begin position="1"/>
        <end position="29"/>
    </location>
</feature>
<dbReference type="GO" id="GO:0051536">
    <property type="term" value="F:iron-sulfur cluster binding"/>
    <property type="evidence" value="ECO:0007669"/>
    <property type="project" value="UniProtKB-KW"/>
</dbReference>
<dbReference type="PROSITE" id="PS00198">
    <property type="entry name" value="4FE4S_FER_1"/>
    <property type="match status" value="1"/>
</dbReference>
<dbReference type="SUPFAM" id="SSF54862">
    <property type="entry name" value="4Fe-4S ferredoxins"/>
    <property type="match status" value="1"/>
</dbReference>
<comment type="caution">
    <text evidence="7">The sequence shown here is derived from an EMBL/GenBank/DDBJ whole genome shotgun (WGS) entry which is preliminary data.</text>
</comment>
<keyword evidence="5" id="KW-0411">Iron-sulfur</keyword>
<dbReference type="PANTHER" id="PTHR36923">
    <property type="entry name" value="FERREDOXIN"/>
    <property type="match status" value="1"/>
</dbReference>
<dbReference type="InterPro" id="IPR017900">
    <property type="entry name" value="4Fe4S_Fe_S_CS"/>
</dbReference>
<dbReference type="PROSITE" id="PS51379">
    <property type="entry name" value="4FE4S_FER_2"/>
    <property type="match status" value="1"/>
</dbReference>
<dbReference type="Gene3D" id="3.30.70.20">
    <property type="match status" value="1"/>
</dbReference>
<gene>
    <name evidence="7" type="primary">fdx_5</name>
    <name evidence="7" type="ORF">SDC9_49193</name>
</gene>
<dbReference type="InterPro" id="IPR051269">
    <property type="entry name" value="Fe-S_cluster_ET"/>
</dbReference>
<evidence type="ECO:0000256" key="5">
    <source>
        <dbReference type="ARBA" id="ARBA00023014"/>
    </source>
</evidence>
<evidence type="ECO:0000256" key="4">
    <source>
        <dbReference type="ARBA" id="ARBA00023004"/>
    </source>
</evidence>
<dbReference type="Pfam" id="PF13370">
    <property type="entry name" value="Fer4_13"/>
    <property type="match status" value="1"/>
</dbReference>
<sequence>MRVSINQEECIGCGVCAQVCPEVFSMDEDAGVSKVIRPEGGECAQEAAESCPVGCIVIEE</sequence>
<dbReference type="AlphaFoldDB" id="A0A644WGD8"/>
<dbReference type="InterPro" id="IPR001080">
    <property type="entry name" value="3Fe4S_ferredoxin"/>
</dbReference>
<keyword evidence="2" id="KW-0479">Metal-binding</keyword>
<accession>A0A644WGD8</accession>
<dbReference type="EMBL" id="VSSQ01000909">
    <property type="protein sequence ID" value="MPM02935.1"/>
    <property type="molecule type" value="Genomic_DNA"/>
</dbReference>
<reference evidence="7" key="1">
    <citation type="submission" date="2019-08" db="EMBL/GenBank/DDBJ databases">
        <authorList>
            <person name="Kucharzyk K."/>
            <person name="Murdoch R.W."/>
            <person name="Higgins S."/>
            <person name="Loffler F."/>
        </authorList>
    </citation>
    <scope>NUCLEOTIDE SEQUENCE</scope>
</reference>
<dbReference type="GO" id="GO:0005506">
    <property type="term" value="F:iron ion binding"/>
    <property type="evidence" value="ECO:0007669"/>
    <property type="project" value="InterPro"/>
</dbReference>
<organism evidence="7">
    <name type="scientific">bioreactor metagenome</name>
    <dbReference type="NCBI Taxonomy" id="1076179"/>
    <lineage>
        <taxon>unclassified sequences</taxon>
        <taxon>metagenomes</taxon>
        <taxon>ecological metagenomes</taxon>
    </lineage>
</organism>
<evidence type="ECO:0000313" key="7">
    <source>
        <dbReference type="EMBL" id="MPM02935.1"/>
    </source>
</evidence>
<evidence type="ECO:0000259" key="6">
    <source>
        <dbReference type="PROSITE" id="PS51379"/>
    </source>
</evidence>
<dbReference type="PANTHER" id="PTHR36923:SF3">
    <property type="entry name" value="FERREDOXIN"/>
    <property type="match status" value="1"/>
</dbReference>
<dbReference type="InterPro" id="IPR017896">
    <property type="entry name" value="4Fe4S_Fe-S-bd"/>
</dbReference>